<organism evidence="2 3">
    <name type="scientific">Trichophyton equinum (strain ATCC MYA-4606 / CBS 127.97)</name>
    <name type="common">Horse ringworm fungus</name>
    <dbReference type="NCBI Taxonomy" id="559882"/>
    <lineage>
        <taxon>Eukaryota</taxon>
        <taxon>Fungi</taxon>
        <taxon>Dikarya</taxon>
        <taxon>Ascomycota</taxon>
        <taxon>Pezizomycotina</taxon>
        <taxon>Eurotiomycetes</taxon>
        <taxon>Eurotiomycetidae</taxon>
        <taxon>Onygenales</taxon>
        <taxon>Arthrodermataceae</taxon>
        <taxon>Trichophyton</taxon>
    </lineage>
</organism>
<sequence length="566" mass="63133">MSDDEILDLLRRFVQLVRSNPEPYLKAHLDSLSEDERRVIKKFSRILSESGKGSTRKGNTTVIEDIKDITTIQLSFSLEACLKDWKRDPKLFFKSAVDIQCSYGTAGEIFSRIRLDEDSRDTLMIRRRFDLRALYQFAVSQGLHTGKSWRNNGSQRFALVICNDLLRHGDKEVNAIMEKVRDYVYSGQGFHLWAEKLGGPGYLLIMPLELSETKYAHRNHHPRIKDGAAHLQTIGIQSIAERYQVLPIGDYISSHTLKHLKPTAIPAETDGAYLRPTEAESGSSRTQALSGVPAAANQHRKQGKHDKRAARSSTTARDTFVEATSCQELAKPQYPSDVVGSRIHHSNRNMGEGVRGMDSSWFEDHGARDADAADALSQLHSTRVLASSRAAEQDRGNKANKRPFLADKSSEYQVPQRMRLGEEGEGDGSIPTPWSREAESTSTRNPSGISRGSSYSATEGAEPRQQSSAENQPSQQEDGAQRPPRANNTTLSNTARAGTSFDLDPNFTIDPSSLDRLVPYQSPQRTIIQTNTNTNIADPFITGGVPYNYLDFEDFPQLGNLDFDLF</sequence>
<evidence type="ECO:0000313" key="3">
    <source>
        <dbReference type="Proteomes" id="UP000009169"/>
    </source>
</evidence>
<feature type="compositionally biased region" description="Basic residues" evidence="1">
    <location>
        <begin position="298"/>
        <end position="310"/>
    </location>
</feature>
<feature type="region of interest" description="Disordered" evidence="1">
    <location>
        <begin position="386"/>
        <end position="506"/>
    </location>
</feature>
<name>F2Q575_TRIEC</name>
<reference evidence="3" key="1">
    <citation type="journal article" date="2012" name="MBio">
        <title>Comparative genome analysis of Trichophyton rubrum and related dermatophytes reveals candidate genes involved in infection.</title>
        <authorList>
            <person name="Martinez D.A."/>
            <person name="Oliver B.G."/>
            <person name="Graeser Y."/>
            <person name="Goldberg J.M."/>
            <person name="Li W."/>
            <person name="Martinez-Rossi N.M."/>
            <person name="Monod M."/>
            <person name="Shelest E."/>
            <person name="Barton R.C."/>
            <person name="Birch E."/>
            <person name="Brakhage A.A."/>
            <person name="Chen Z."/>
            <person name="Gurr S.J."/>
            <person name="Heiman D."/>
            <person name="Heitman J."/>
            <person name="Kosti I."/>
            <person name="Rossi A."/>
            <person name="Saif S."/>
            <person name="Samalova M."/>
            <person name="Saunders C.W."/>
            <person name="Shea T."/>
            <person name="Summerbell R.C."/>
            <person name="Xu J."/>
            <person name="Young S."/>
            <person name="Zeng Q."/>
            <person name="Birren B.W."/>
            <person name="Cuomo C.A."/>
            <person name="White T.C."/>
        </authorList>
    </citation>
    <scope>NUCLEOTIDE SEQUENCE [LARGE SCALE GENOMIC DNA]</scope>
    <source>
        <strain evidence="3">ATCC MYA-4606 / CBS 127.97</strain>
    </source>
</reference>
<dbReference type="EMBL" id="DS995800">
    <property type="protein sequence ID" value="EGE09293.1"/>
    <property type="molecule type" value="Genomic_DNA"/>
</dbReference>
<feature type="compositionally biased region" description="Polar residues" evidence="1">
    <location>
        <begin position="440"/>
        <end position="457"/>
    </location>
</feature>
<dbReference type="HOGENOM" id="CLU_481620_0_0_1"/>
<dbReference type="OrthoDB" id="3882355at2759"/>
<dbReference type="AlphaFoldDB" id="F2Q575"/>
<dbReference type="Proteomes" id="UP000009169">
    <property type="component" value="Unassembled WGS sequence"/>
</dbReference>
<evidence type="ECO:0000256" key="1">
    <source>
        <dbReference type="SAM" id="MobiDB-lite"/>
    </source>
</evidence>
<gene>
    <name evidence="2" type="ORF">TEQG_08244</name>
</gene>
<accession>F2Q575</accession>
<dbReference type="VEuPathDB" id="FungiDB:TEQG_08244"/>
<feature type="region of interest" description="Disordered" evidence="1">
    <location>
        <begin position="276"/>
        <end position="318"/>
    </location>
</feature>
<feature type="compositionally biased region" description="Polar residues" evidence="1">
    <location>
        <begin position="464"/>
        <end position="478"/>
    </location>
</feature>
<feature type="compositionally biased region" description="Polar residues" evidence="1">
    <location>
        <begin position="486"/>
        <end position="497"/>
    </location>
</feature>
<evidence type="ECO:0000313" key="2">
    <source>
        <dbReference type="EMBL" id="EGE09293.1"/>
    </source>
</evidence>
<proteinExistence type="predicted"/>
<protein>
    <submittedName>
        <fullName evidence="2">Uncharacterized protein</fullName>
    </submittedName>
</protein>
<keyword evidence="3" id="KW-1185">Reference proteome</keyword>
<feature type="compositionally biased region" description="Polar residues" evidence="1">
    <location>
        <begin position="280"/>
        <end position="289"/>
    </location>
</feature>